<evidence type="ECO:0000313" key="2">
    <source>
        <dbReference type="Proteomes" id="UP001139410"/>
    </source>
</evidence>
<accession>A0A9X1U560</accession>
<proteinExistence type="predicted"/>
<dbReference type="Proteomes" id="UP001139410">
    <property type="component" value="Unassembled WGS sequence"/>
</dbReference>
<evidence type="ECO:0000313" key="1">
    <source>
        <dbReference type="EMBL" id="MCF2514856.1"/>
    </source>
</evidence>
<dbReference type="EMBL" id="JAKFGM010000002">
    <property type="protein sequence ID" value="MCF2514856.1"/>
    <property type="molecule type" value="Genomic_DNA"/>
</dbReference>
<comment type="caution">
    <text evidence="1">The sequence shown here is derived from an EMBL/GenBank/DDBJ whole genome shotgun (WGS) entry which is preliminary data.</text>
</comment>
<name>A0A9X1U560_9SPHN</name>
<protein>
    <submittedName>
        <fullName evidence="1">Uncharacterized protein</fullName>
    </submittedName>
</protein>
<reference evidence="1" key="1">
    <citation type="submission" date="2022-01" db="EMBL/GenBank/DDBJ databases">
        <authorList>
            <person name="Jo J.-H."/>
            <person name="Im W.-T."/>
        </authorList>
    </citation>
    <scope>NUCLEOTIDE SEQUENCE</scope>
    <source>
        <strain evidence="1">G124</strain>
    </source>
</reference>
<gene>
    <name evidence="1" type="ORF">LVY65_07235</name>
</gene>
<sequence length="182" mass="20398">MYDHLTMAELNDGIVSGEISLEMLPKHLQTAWYAWEPEPIDLTVYALANDEHRREFLAQYCWQGESVLLVAVAHIWGSLAEPRQARCTRMGQACGAGGKGKMALVRMLRQLLAECLEYPPMPRPDQFDSLEAWHQASMQAFAAEAQREQDLYARYAAILDGRPDPAEPAATATVITGPWQQP</sequence>
<organism evidence="1 2">
    <name type="scientific">Sphingomonas cremea</name>
    <dbReference type="NCBI Taxonomy" id="2904799"/>
    <lineage>
        <taxon>Bacteria</taxon>
        <taxon>Pseudomonadati</taxon>
        <taxon>Pseudomonadota</taxon>
        <taxon>Alphaproteobacteria</taxon>
        <taxon>Sphingomonadales</taxon>
        <taxon>Sphingomonadaceae</taxon>
        <taxon>Sphingomonas</taxon>
    </lineage>
</organism>
<dbReference type="RefSeq" id="WP_235067352.1">
    <property type="nucleotide sequence ID" value="NZ_JAKFGM010000002.1"/>
</dbReference>
<keyword evidence="2" id="KW-1185">Reference proteome</keyword>
<dbReference type="AlphaFoldDB" id="A0A9X1U560"/>